<dbReference type="InterPro" id="IPR058240">
    <property type="entry name" value="rSAM_sf"/>
</dbReference>
<proteinExistence type="predicted"/>
<keyword evidence="3" id="KW-0949">S-adenosyl-L-methionine</keyword>
<evidence type="ECO:0000256" key="6">
    <source>
        <dbReference type="ARBA" id="ARBA00023014"/>
    </source>
</evidence>
<comment type="caution">
    <text evidence="8">The sequence shown here is derived from an EMBL/GenBank/DDBJ whole genome shotgun (WGS) entry which is preliminary data.</text>
</comment>
<feature type="domain" description="Radical SAM core" evidence="7">
    <location>
        <begin position="19"/>
        <end position="208"/>
    </location>
</feature>
<evidence type="ECO:0000256" key="2">
    <source>
        <dbReference type="ARBA" id="ARBA00022485"/>
    </source>
</evidence>
<accession>A0A1I4VSE1</accession>
<keyword evidence="2" id="KW-0004">4Fe-4S</keyword>
<evidence type="ECO:0000259" key="7">
    <source>
        <dbReference type="PROSITE" id="PS51918"/>
    </source>
</evidence>
<dbReference type="CDD" id="cd01335">
    <property type="entry name" value="Radical_SAM"/>
    <property type="match status" value="1"/>
</dbReference>
<reference evidence="8 9" key="1">
    <citation type="submission" date="2017-12" db="EMBL/GenBank/DDBJ databases">
        <title>Anaerobic carbon monoxide metabolism by Pleomorphomonas carboxyditropha sp. nov., a new mesophilic hydrogenogenic carboxidotroph.</title>
        <authorList>
            <person name="Esquivel-Elizondo S."/>
            <person name="Krajmalnik-Brown R."/>
        </authorList>
    </citation>
    <scope>NUCLEOTIDE SEQUENCE [LARGE SCALE GENOMIC DNA]</scope>
    <source>
        <strain evidence="8 9">R5-392</strain>
    </source>
</reference>
<keyword evidence="6" id="KW-0411">Iron-sulfur</keyword>
<keyword evidence="4" id="KW-0479">Metal-binding</keyword>
<evidence type="ECO:0000256" key="5">
    <source>
        <dbReference type="ARBA" id="ARBA00023004"/>
    </source>
</evidence>
<gene>
    <name evidence="8" type="ORF">CXZ10_10480</name>
</gene>
<dbReference type="OrthoDB" id="9792276at2"/>
<dbReference type="InterPro" id="IPR013785">
    <property type="entry name" value="Aldolase_TIM"/>
</dbReference>
<dbReference type="RefSeq" id="WP_101289110.1">
    <property type="nucleotide sequence ID" value="NZ_FOUQ01000013.1"/>
</dbReference>
<dbReference type="GO" id="GO:0046872">
    <property type="term" value="F:metal ion binding"/>
    <property type="evidence" value="ECO:0007669"/>
    <property type="project" value="UniProtKB-KW"/>
</dbReference>
<dbReference type="SFLD" id="SFLDS00029">
    <property type="entry name" value="Radical_SAM"/>
    <property type="match status" value="1"/>
</dbReference>
<evidence type="ECO:0000256" key="3">
    <source>
        <dbReference type="ARBA" id="ARBA00022691"/>
    </source>
</evidence>
<dbReference type="InterPro" id="IPR034457">
    <property type="entry name" value="Organic_radical-activating"/>
</dbReference>
<keyword evidence="9" id="KW-1185">Reference proteome</keyword>
<dbReference type="InterPro" id="IPR007197">
    <property type="entry name" value="rSAM"/>
</dbReference>
<dbReference type="AlphaFoldDB" id="A0A1I4VSE1"/>
<dbReference type="InterPro" id="IPR012840">
    <property type="entry name" value="NrdG2"/>
</dbReference>
<evidence type="ECO:0000256" key="1">
    <source>
        <dbReference type="ARBA" id="ARBA00001966"/>
    </source>
</evidence>
<dbReference type="Gene3D" id="3.20.20.70">
    <property type="entry name" value="Aldolase class I"/>
    <property type="match status" value="1"/>
</dbReference>
<dbReference type="PANTHER" id="PTHR30352">
    <property type="entry name" value="PYRUVATE FORMATE-LYASE-ACTIVATING ENZYME"/>
    <property type="match status" value="1"/>
</dbReference>
<evidence type="ECO:0000256" key="4">
    <source>
        <dbReference type="ARBA" id="ARBA00022723"/>
    </source>
</evidence>
<dbReference type="GO" id="GO:0003824">
    <property type="term" value="F:catalytic activity"/>
    <property type="evidence" value="ECO:0007669"/>
    <property type="project" value="InterPro"/>
</dbReference>
<evidence type="ECO:0000313" key="8">
    <source>
        <dbReference type="EMBL" id="PKR89335.1"/>
    </source>
</evidence>
<evidence type="ECO:0000313" key="9">
    <source>
        <dbReference type="Proteomes" id="UP000233491"/>
    </source>
</evidence>
<comment type="cofactor">
    <cofactor evidence="1">
        <name>[4Fe-4S] cluster</name>
        <dbReference type="ChEBI" id="CHEBI:49883"/>
    </cofactor>
</comment>
<sequence>MPIADIAVGGFSPLSTCDWPGELVATVFCQGCPFACRYCHNADLIPPGPGTGPSWPEILSILERRRGLLDGVVFSGGEPTLQKALPEAVATVRALGFRVGLHTAGPYPERLARLLPDLDWVGFDVKAPFADYQRITGVPKSGLRARESLVELVGSGVAFEVRTTVHPSLLDAMDLARLDADLAALGVGPTRRQPFRSRGCQDATLLTA</sequence>
<protein>
    <submittedName>
        <fullName evidence="8">Anaerobic ribonucleoside-triphosphate reductase activating protein</fullName>
    </submittedName>
</protein>
<dbReference type="NCBIfam" id="TIGR02495">
    <property type="entry name" value="NrdG2"/>
    <property type="match status" value="1"/>
</dbReference>
<dbReference type="EMBL" id="PJNW01000006">
    <property type="protein sequence ID" value="PKR89335.1"/>
    <property type="molecule type" value="Genomic_DNA"/>
</dbReference>
<organism evidence="8 9">
    <name type="scientific">Pleomorphomonas diazotrophica</name>
    <dbReference type="NCBI Taxonomy" id="1166257"/>
    <lineage>
        <taxon>Bacteria</taxon>
        <taxon>Pseudomonadati</taxon>
        <taxon>Pseudomonadota</taxon>
        <taxon>Alphaproteobacteria</taxon>
        <taxon>Hyphomicrobiales</taxon>
        <taxon>Pleomorphomonadaceae</taxon>
        <taxon>Pleomorphomonas</taxon>
    </lineage>
</organism>
<dbReference type="Pfam" id="PF04055">
    <property type="entry name" value="Radical_SAM"/>
    <property type="match status" value="1"/>
</dbReference>
<dbReference type="PANTHER" id="PTHR30352:SF13">
    <property type="entry name" value="GLYCYL-RADICAL ENZYME ACTIVATING ENZYME YJJW-RELATED"/>
    <property type="match status" value="1"/>
</dbReference>
<name>A0A1I4VSE1_9HYPH</name>
<dbReference type="SFLD" id="SFLDG01094">
    <property type="entry name" value="Uncharacterised_Radical_SAM_Su"/>
    <property type="match status" value="1"/>
</dbReference>
<dbReference type="GO" id="GO:0051539">
    <property type="term" value="F:4 iron, 4 sulfur cluster binding"/>
    <property type="evidence" value="ECO:0007669"/>
    <property type="project" value="UniProtKB-KW"/>
</dbReference>
<dbReference type="Proteomes" id="UP000233491">
    <property type="component" value="Unassembled WGS sequence"/>
</dbReference>
<dbReference type="PROSITE" id="PS51918">
    <property type="entry name" value="RADICAL_SAM"/>
    <property type="match status" value="1"/>
</dbReference>
<dbReference type="SUPFAM" id="SSF102114">
    <property type="entry name" value="Radical SAM enzymes"/>
    <property type="match status" value="1"/>
</dbReference>
<keyword evidence="5" id="KW-0408">Iron</keyword>